<keyword evidence="3" id="KW-1185">Reference proteome</keyword>
<evidence type="ECO:0000313" key="3">
    <source>
        <dbReference type="Proteomes" id="UP001189429"/>
    </source>
</evidence>
<organism evidence="2 3">
    <name type="scientific">Prorocentrum cordatum</name>
    <dbReference type="NCBI Taxonomy" id="2364126"/>
    <lineage>
        <taxon>Eukaryota</taxon>
        <taxon>Sar</taxon>
        <taxon>Alveolata</taxon>
        <taxon>Dinophyceae</taxon>
        <taxon>Prorocentrales</taxon>
        <taxon>Prorocentraceae</taxon>
        <taxon>Prorocentrum</taxon>
    </lineage>
</organism>
<evidence type="ECO:0000313" key="2">
    <source>
        <dbReference type="EMBL" id="CAK0909792.1"/>
    </source>
</evidence>
<evidence type="ECO:0000256" key="1">
    <source>
        <dbReference type="SAM" id="MobiDB-lite"/>
    </source>
</evidence>
<proteinExistence type="predicted"/>
<feature type="compositionally biased region" description="Low complexity" evidence="1">
    <location>
        <begin position="86"/>
        <end position="96"/>
    </location>
</feature>
<dbReference type="Proteomes" id="UP001189429">
    <property type="component" value="Unassembled WGS sequence"/>
</dbReference>
<gene>
    <name evidence="2" type="ORF">PCOR1329_LOCUS84120</name>
</gene>
<comment type="caution">
    <text evidence="2">The sequence shown here is derived from an EMBL/GenBank/DDBJ whole genome shotgun (WGS) entry which is preliminary data.</text>
</comment>
<feature type="non-terminal residue" evidence="2">
    <location>
        <position position="102"/>
    </location>
</feature>
<protein>
    <submittedName>
        <fullName evidence="2">Uncharacterized protein</fullName>
    </submittedName>
</protein>
<sequence>MAQGSLLTAPHRSYRQRQANRRTGNPSRRFPYSLRQEDGRGLRGPPPRSARRRGPRPLRPRSGPPRLRPPGVGHRVPGRCVRRGELAAPGRGGRAPAEGRAR</sequence>
<name>A0ABN9YAM7_9DINO</name>
<accession>A0ABN9YAM7</accession>
<feature type="compositionally biased region" description="Basic residues" evidence="1">
    <location>
        <begin position="49"/>
        <end position="59"/>
    </location>
</feature>
<reference evidence="2" key="1">
    <citation type="submission" date="2023-10" db="EMBL/GenBank/DDBJ databases">
        <authorList>
            <person name="Chen Y."/>
            <person name="Shah S."/>
            <person name="Dougan E. K."/>
            <person name="Thang M."/>
            <person name="Chan C."/>
        </authorList>
    </citation>
    <scope>NUCLEOTIDE SEQUENCE [LARGE SCALE GENOMIC DNA]</scope>
</reference>
<dbReference type="EMBL" id="CAUYUJ010022261">
    <property type="protein sequence ID" value="CAK0909792.1"/>
    <property type="molecule type" value="Genomic_DNA"/>
</dbReference>
<feature type="region of interest" description="Disordered" evidence="1">
    <location>
        <begin position="1"/>
        <end position="102"/>
    </location>
</feature>